<proteinExistence type="predicted"/>
<dbReference type="Pfam" id="PF05685">
    <property type="entry name" value="Uma2"/>
    <property type="match status" value="1"/>
</dbReference>
<gene>
    <name evidence="2" type="ORF">SPAR_05010</name>
</gene>
<dbReference type="AlphaFoldDB" id="A0A1R1SQM1"/>
<dbReference type="InterPro" id="IPR011335">
    <property type="entry name" value="Restrct_endonuc-II-like"/>
</dbReference>
<dbReference type="RefSeq" id="WP_065965212.1">
    <property type="nucleotide sequence ID" value="NZ_ASQP01000077.1"/>
</dbReference>
<dbReference type="PANTHER" id="PTHR35400:SF3">
    <property type="entry name" value="SLL1072 PROTEIN"/>
    <property type="match status" value="1"/>
</dbReference>
<dbReference type="Gene3D" id="3.90.1570.10">
    <property type="entry name" value="tt1808, chain A"/>
    <property type="match status" value="1"/>
</dbReference>
<dbReference type="CDD" id="cd06260">
    <property type="entry name" value="DUF820-like"/>
    <property type="match status" value="1"/>
</dbReference>
<dbReference type="STRING" id="67365.GCA_001704635_00232"/>
<dbReference type="Proteomes" id="UP000186168">
    <property type="component" value="Unassembled WGS sequence"/>
</dbReference>
<feature type="domain" description="Putative restriction endonuclease" evidence="1">
    <location>
        <begin position="23"/>
        <end position="185"/>
    </location>
</feature>
<organism evidence="2 3">
    <name type="scientific">Streptomyces sparsogenes DSM 40356</name>
    <dbReference type="NCBI Taxonomy" id="1331668"/>
    <lineage>
        <taxon>Bacteria</taxon>
        <taxon>Bacillati</taxon>
        <taxon>Actinomycetota</taxon>
        <taxon>Actinomycetes</taxon>
        <taxon>Kitasatosporales</taxon>
        <taxon>Streptomycetaceae</taxon>
        <taxon>Streptomyces</taxon>
    </lineage>
</organism>
<keyword evidence="3" id="KW-1185">Reference proteome</keyword>
<reference evidence="2 3" key="1">
    <citation type="submission" date="2013-05" db="EMBL/GenBank/DDBJ databases">
        <title>Genome sequence of Streptomyces sparsogenes DSM 40356.</title>
        <authorList>
            <person name="Coyne S."/>
            <person name="Seebeck F.P."/>
        </authorList>
    </citation>
    <scope>NUCLEOTIDE SEQUENCE [LARGE SCALE GENOMIC DNA]</scope>
    <source>
        <strain evidence="2 3">DSM 40356</strain>
    </source>
</reference>
<dbReference type="EMBL" id="ASQP01000077">
    <property type="protein sequence ID" value="OMI40610.1"/>
    <property type="molecule type" value="Genomic_DNA"/>
</dbReference>
<dbReference type="PANTHER" id="PTHR35400">
    <property type="entry name" value="SLR1083 PROTEIN"/>
    <property type="match status" value="1"/>
</dbReference>
<name>A0A1R1SQM1_9ACTN</name>
<dbReference type="InterPro" id="IPR012296">
    <property type="entry name" value="Nuclease_put_TT1808"/>
</dbReference>
<evidence type="ECO:0000259" key="1">
    <source>
        <dbReference type="Pfam" id="PF05685"/>
    </source>
</evidence>
<comment type="caution">
    <text evidence="2">The sequence shown here is derived from an EMBL/GenBank/DDBJ whole genome shotgun (WGS) entry which is preliminary data.</text>
</comment>
<dbReference type="GeneID" id="96745461"/>
<dbReference type="SUPFAM" id="SSF52980">
    <property type="entry name" value="Restriction endonuclease-like"/>
    <property type="match status" value="1"/>
</dbReference>
<sequence>MTVELTERIEMADSDKARLDEMFEPLERMLPEGYRAEVVEGAICMTPQRRTHWNIIRRVLRQLEDRFGEDAEITSDVRIDFPGYLNGFCPDLAKVAEGAVRDEDDRWSYRDVEFVLEVISRGTGRNDYGPKRDTYAVAGVPVYLIADPYQRQCHVFTEPKGDEYRTHRTVDFGEPIDLTGTVVDLVISTEQFPHD</sequence>
<protein>
    <recommendedName>
        <fullName evidence="1">Putative restriction endonuclease domain-containing protein</fullName>
    </recommendedName>
</protein>
<accession>A0A1R1SQM1</accession>
<evidence type="ECO:0000313" key="3">
    <source>
        <dbReference type="Proteomes" id="UP000186168"/>
    </source>
</evidence>
<dbReference type="InterPro" id="IPR008538">
    <property type="entry name" value="Uma2"/>
</dbReference>
<evidence type="ECO:0000313" key="2">
    <source>
        <dbReference type="EMBL" id="OMI40610.1"/>
    </source>
</evidence>